<dbReference type="SUPFAM" id="SSF53383">
    <property type="entry name" value="PLP-dependent transferases"/>
    <property type="match status" value="1"/>
</dbReference>
<dbReference type="FunFam" id="3.40.640.10:FF:000046">
    <property type="entry name" value="Cystathionine gamma-lyase"/>
    <property type="match status" value="1"/>
</dbReference>
<keyword evidence="6 11" id="KW-0456">Lyase</keyword>
<sequence>MKNKLKFSTQNLHVGLRKSEPTFGSVVTPIYPSSTFQFPTAKEGALRFSGKKKGLIYSRFTNPTVYALEKKLAAIENGERALATSSGMAAITLTLLHHLKHGDSIIAHKVIYGGAFEFIAHILPKFGVTVHMVNANNRAEVESKIDKTTKVIYFETPTNPLLEIVDIQKLAEIGKKHGITTIVDNTFAPPPIQYPLDMGIDIVIHSLTKYIGGHSDVIGGAIIGSHKTIDPIFFQSYIFFGPTMSPYTAYFIIRGISTLEVRIRQQEKNALAVAHFLEAHPQVERVFFPGLDSHPQRTLVKRQMNGTGSVLSFLIKGGYKAGEKLVNNVELIALAVSLGCVESLIEHPASMTHSELTSQERTKAGIDDALIRISVGLEDPEDLIYDLKQAFEKV</sequence>
<reference evidence="12" key="1">
    <citation type="submission" date="2017-09" db="EMBL/GenBank/DDBJ databases">
        <title>Depth-based differentiation of microbial function through sediment-hosted aquifers and enrichment of novel symbionts in the deep terrestrial subsurface.</title>
        <authorList>
            <person name="Probst A.J."/>
            <person name="Ladd B."/>
            <person name="Jarett J.K."/>
            <person name="Geller-Mcgrath D.E."/>
            <person name="Sieber C.M.K."/>
            <person name="Emerson J.B."/>
            <person name="Anantharaman K."/>
            <person name="Thomas B.C."/>
            <person name="Malmstrom R."/>
            <person name="Stieglmeier M."/>
            <person name="Klingl A."/>
            <person name="Woyke T."/>
            <person name="Ryan C.M."/>
            <person name="Banfield J.F."/>
        </authorList>
    </citation>
    <scope>NUCLEOTIDE SEQUENCE [LARGE SCALE GENOMIC DNA]</scope>
</reference>
<dbReference type="PANTHER" id="PTHR11808:SF80">
    <property type="entry name" value="CYSTATHIONINE GAMMA-LYASE"/>
    <property type="match status" value="1"/>
</dbReference>
<evidence type="ECO:0000313" key="12">
    <source>
        <dbReference type="Proteomes" id="UP000230027"/>
    </source>
</evidence>
<comment type="catalytic activity">
    <reaction evidence="8">
        <text>L-homocysteine + H2O = 2-oxobutanoate + hydrogen sulfide + NH4(+) + H(+)</text>
        <dbReference type="Rhea" id="RHEA:14501"/>
        <dbReference type="ChEBI" id="CHEBI:15377"/>
        <dbReference type="ChEBI" id="CHEBI:15378"/>
        <dbReference type="ChEBI" id="CHEBI:16763"/>
        <dbReference type="ChEBI" id="CHEBI:28938"/>
        <dbReference type="ChEBI" id="CHEBI:29919"/>
        <dbReference type="ChEBI" id="CHEBI:58199"/>
        <dbReference type="EC" id="4.4.1.2"/>
    </reaction>
</comment>
<gene>
    <name evidence="11" type="ORF">COY14_03685</name>
</gene>
<evidence type="ECO:0000256" key="3">
    <source>
        <dbReference type="ARBA" id="ARBA00012222"/>
    </source>
</evidence>
<protein>
    <recommendedName>
        <fullName evidence="4">L-methionine gamma-lyase</fullName>
        <ecNumber evidence="3">4.4.1.11</ecNumber>
    </recommendedName>
</protein>
<organism evidence="11 12">
    <name type="scientific">Candidatus Roizmanbacteria bacterium CG_4_10_14_0_2_um_filter_36_9</name>
    <dbReference type="NCBI Taxonomy" id="1974823"/>
    <lineage>
        <taxon>Bacteria</taxon>
        <taxon>Candidatus Roizmaniibacteriota</taxon>
    </lineage>
</organism>
<dbReference type="EC" id="4.4.1.11" evidence="3"/>
<evidence type="ECO:0000256" key="2">
    <source>
        <dbReference type="ARBA" id="ARBA00008667"/>
    </source>
</evidence>
<dbReference type="InterPro" id="IPR000277">
    <property type="entry name" value="Cys/Met-Metab_PyrdxlP-dep_enz"/>
</dbReference>
<evidence type="ECO:0000256" key="1">
    <source>
        <dbReference type="ARBA" id="ARBA00001933"/>
    </source>
</evidence>
<dbReference type="Proteomes" id="UP000230027">
    <property type="component" value="Unassembled WGS sequence"/>
</dbReference>
<dbReference type="GO" id="GO:0030170">
    <property type="term" value="F:pyridoxal phosphate binding"/>
    <property type="evidence" value="ECO:0007669"/>
    <property type="project" value="InterPro"/>
</dbReference>
<dbReference type="CDD" id="cd00614">
    <property type="entry name" value="CGS_like"/>
    <property type="match status" value="1"/>
</dbReference>
<dbReference type="EMBL" id="PFOD01000069">
    <property type="protein sequence ID" value="PIZ64815.1"/>
    <property type="molecule type" value="Genomic_DNA"/>
</dbReference>
<dbReference type="GO" id="GO:0019346">
    <property type="term" value="P:transsulfuration"/>
    <property type="evidence" value="ECO:0007669"/>
    <property type="project" value="InterPro"/>
</dbReference>
<evidence type="ECO:0000256" key="4">
    <source>
        <dbReference type="ARBA" id="ARBA00019040"/>
    </source>
</evidence>
<dbReference type="AlphaFoldDB" id="A0A2M7U324"/>
<keyword evidence="5 9" id="KW-0663">Pyridoxal phosphate</keyword>
<dbReference type="InterPro" id="IPR015422">
    <property type="entry name" value="PyrdxlP-dep_Trfase_small"/>
</dbReference>
<dbReference type="Gene3D" id="3.90.1150.10">
    <property type="entry name" value="Aspartate Aminotransferase, domain 1"/>
    <property type="match status" value="1"/>
</dbReference>
<evidence type="ECO:0000256" key="8">
    <source>
        <dbReference type="ARBA" id="ARBA00050802"/>
    </source>
</evidence>
<dbReference type="PROSITE" id="PS00868">
    <property type="entry name" value="CYS_MET_METAB_PP"/>
    <property type="match status" value="1"/>
</dbReference>
<dbReference type="GO" id="GO:0018826">
    <property type="term" value="F:methionine gamma-lyase activity"/>
    <property type="evidence" value="ECO:0007669"/>
    <property type="project" value="UniProtKB-EC"/>
</dbReference>
<comment type="cofactor">
    <cofactor evidence="1 10">
        <name>pyridoxal 5'-phosphate</name>
        <dbReference type="ChEBI" id="CHEBI:597326"/>
    </cofactor>
</comment>
<comment type="catalytic activity">
    <reaction evidence="7">
        <text>L-methionine + H2O = methanethiol + 2-oxobutanoate + NH4(+)</text>
        <dbReference type="Rhea" id="RHEA:23800"/>
        <dbReference type="ChEBI" id="CHEBI:15377"/>
        <dbReference type="ChEBI" id="CHEBI:16007"/>
        <dbReference type="ChEBI" id="CHEBI:16763"/>
        <dbReference type="ChEBI" id="CHEBI:28938"/>
        <dbReference type="ChEBI" id="CHEBI:57844"/>
        <dbReference type="EC" id="4.4.1.11"/>
    </reaction>
</comment>
<evidence type="ECO:0000256" key="5">
    <source>
        <dbReference type="ARBA" id="ARBA00022898"/>
    </source>
</evidence>
<comment type="caution">
    <text evidence="11">The sequence shown here is derived from an EMBL/GenBank/DDBJ whole genome shotgun (WGS) entry which is preliminary data.</text>
</comment>
<evidence type="ECO:0000256" key="6">
    <source>
        <dbReference type="ARBA" id="ARBA00023239"/>
    </source>
</evidence>
<dbReference type="Gene3D" id="3.40.640.10">
    <property type="entry name" value="Type I PLP-dependent aspartate aminotransferase-like (Major domain)"/>
    <property type="match status" value="1"/>
</dbReference>
<evidence type="ECO:0000256" key="7">
    <source>
        <dbReference type="ARBA" id="ARBA00049180"/>
    </source>
</evidence>
<evidence type="ECO:0000313" key="11">
    <source>
        <dbReference type="EMBL" id="PIZ64815.1"/>
    </source>
</evidence>
<proteinExistence type="inferred from homology"/>
<dbReference type="InterPro" id="IPR015421">
    <property type="entry name" value="PyrdxlP-dep_Trfase_major"/>
</dbReference>
<dbReference type="PIRSF" id="PIRSF001434">
    <property type="entry name" value="CGS"/>
    <property type="match status" value="1"/>
</dbReference>
<dbReference type="FunFam" id="3.90.1150.10:FF:000008">
    <property type="entry name" value="Cystathionine gamma-synthase"/>
    <property type="match status" value="1"/>
</dbReference>
<dbReference type="InterPro" id="IPR054542">
    <property type="entry name" value="Cys_met_metab_PP"/>
</dbReference>
<dbReference type="InterPro" id="IPR015424">
    <property type="entry name" value="PyrdxlP-dep_Trfase"/>
</dbReference>
<comment type="similarity">
    <text evidence="2">Belongs to the trans-sulfuration enzymes family. L-methionine gamma-lyase subfamily.</text>
</comment>
<dbReference type="Pfam" id="PF01053">
    <property type="entry name" value="Cys_Met_Meta_PP"/>
    <property type="match status" value="1"/>
</dbReference>
<evidence type="ECO:0000256" key="10">
    <source>
        <dbReference type="RuleBase" id="RU362118"/>
    </source>
</evidence>
<accession>A0A2M7U324</accession>
<feature type="modified residue" description="N6-(pyridoxal phosphate)lysine" evidence="9">
    <location>
        <position position="209"/>
    </location>
</feature>
<dbReference type="GO" id="GO:0047982">
    <property type="term" value="F:homocysteine desulfhydrase activity"/>
    <property type="evidence" value="ECO:0007669"/>
    <property type="project" value="UniProtKB-EC"/>
</dbReference>
<name>A0A2M7U324_9BACT</name>
<dbReference type="PANTHER" id="PTHR11808">
    <property type="entry name" value="TRANS-SULFURATION ENZYME FAMILY MEMBER"/>
    <property type="match status" value="1"/>
</dbReference>
<dbReference type="GO" id="GO:0005737">
    <property type="term" value="C:cytoplasm"/>
    <property type="evidence" value="ECO:0007669"/>
    <property type="project" value="TreeGrafter"/>
</dbReference>
<evidence type="ECO:0000256" key="9">
    <source>
        <dbReference type="PIRSR" id="PIRSR001434-2"/>
    </source>
</evidence>